<organism evidence="2 3">
    <name type="scientific">Paxillus rubicundulus Ve08.2h10</name>
    <dbReference type="NCBI Taxonomy" id="930991"/>
    <lineage>
        <taxon>Eukaryota</taxon>
        <taxon>Fungi</taxon>
        <taxon>Dikarya</taxon>
        <taxon>Basidiomycota</taxon>
        <taxon>Agaricomycotina</taxon>
        <taxon>Agaricomycetes</taxon>
        <taxon>Agaricomycetidae</taxon>
        <taxon>Boletales</taxon>
        <taxon>Paxilineae</taxon>
        <taxon>Paxillaceae</taxon>
        <taxon>Paxillus</taxon>
    </lineage>
</organism>
<dbReference type="EMBL" id="KN828944">
    <property type="protein sequence ID" value="KIK74350.1"/>
    <property type="molecule type" value="Genomic_DNA"/>
</dbReference>
<dbReference type="OrthoDB" id="2667035at2759"/>
<reference evidence="2 3" key="1">
    <citation type="submission" date="2014-04" db="EMBL/GenBank/DDBJ databases">
        <authorList>
            <consortium name="DOE Joint Genome Institute"/>
            <person name="Kuo A."/>
            <person name="Kohler A."/>
            <person name="Jargeat P."/>
            <person name="Nagy L.G."/>
            <person name="Floudas D."/>
            <person name="Copeland A."/>
            <person name="Barry K.W."/>
            <person name="Cichocki N."/>
            <person name="Veneault-Fourrey C."/>
            <person name="LaButti K."/>
            <person name="Lindquist E.A."/>
            <person name="Lipzen A."/>
            <person name="Lundell T."/>
            <person name="Morin E."/>
            <person name="Murat C."/>
            <person name="Sun H."/>
            <person name="Tunlid A."/>
            <person name="Henrissat B."/>
            <person name="Grigoriev I.V."/>
            <person name="Hibbett D.S."/>
            <person name="Martin F."/>
            <person name="Nordberg H.P."/>
            <person name="Cantor M.N."/>
            <person name="Hua S.X."/>
        </authorList>
    </citation>
    <scope>NUCLEOTIDE SEQUENCE [LARGE SCALE GENOMIC DNA]</scope>
    <source>
        <strain evidence="2 3">Ve08.2h10</strain>
    </source>
</reference>
<dbReference type="Proteomes" id="UP000054538">
    <property type="component" value="Unassembled WGS sequence"/>
</dbReference>
<feature type="region of interest" description="Disordered" evidence="1">
    <location>
        <begin position="1"/>
        <end position="44"/>
    </location>
</feature>
<evidence type="ECO:0000313" key="2">
    <source>
        <dbReference type="EMBL" id="KIK74350.1"/>
    </source>
</evidence>
<feature type="compositionally biased region" description="Polar residues" evidence="1">
    <location>
        <begin position="29"/>
        <end position="44"/>
    </location>
</feature>
<dbReference type="InParanoid" id="A0A0D0DAX3"/>
<protein>
    <submittedName>
        <fullName evidence="2">Uncharacterized protein</fullName>
    </submittedName>
</protein>
<dbReference type="HOGENOM" id="CLU_3069365_0_0_1"/>
<sequence>MAWDKYIGTRFEPQGEPNTDATDSEGDPNLTQTQKQKRPNSTIQDWLVATQKQ</sequence>
<evidence type="ECO:0000256" key="1">
    <source>
        <dbReference type="SAM" id="MobiDB-lite"/>
    </source>
</evidence>
<dbReference type="AlphaFoldDB" id="A0A0D0DAX3"/>
<evidence type="ECO:0000313" key="3">
    <source>
        <dbReference type="Proteomes" id="UP000054538"/>
    </source>
</evidence>
<reference evidence="3" key="2">
    <citation type="submission" date="2015-01" db="EMBL/GenBank/DDBJ databases">
        <title>Evolutionary Origins and Diversification of the Mycorrhizal Mutualists.</title>
        <authorList>
            <consortium name="DOE Joint Genome Institute"/>
            <consortium name="Mycorrhizal Genomics Consortium"/>
            <person name="Kohler A."/>
            <person name="Kuo A."/>
            <person name="Nagy L.G."/>
            <person name="Floudas D."/>
            <person name="Copeland A."/>
            <person name="Barry K.W."/>
            <person name="Cichocki N."/>
            <person name="Veneault-Fourrey C."/>
            <person name="LaButti K."/>
            <person name="Lindquist E.A."/>
            <person name="Lipzen A."/>
            <person name="Lundell T."/>
            <person name="Morin E."/>
            <person name="Murat C."/>
            <person name="Riley R."/>
            <person name="Ohm R."/>
            <person name="Sun H."/>
            <person name="Tunlid A."/>
            <person name="Henrissat B."/>
            <person name="Grigoriev I.V."/>
            <person name="Hibbett D.S."/>
            <person name="Martin F."/>
        </authorList>
    </citation>
    <scope>NUCLEOTIDE SEQUENCE [LARGE SCALE GENOMIC DNA]</scope>
    <source>
        <strain evidence="3">Ve08.2h10</strain>
    </source>
</reference>
<name>A0A0D0DAX3_9AGAM</name>
<accession>A0A0D0DAX3</accession>
<proteinExistence type="predicted"/>
<gene>
    <name evidence="2" type="ORF">PAXRUDRAFT_19970</name>
</gene>
<keyword evidence="3" id="KW-1185">Reference proteome</keyword>